<dbReference type="InterPro" id="IPR002881">
    <property type="entry name" value="DUF58"/>
</dbReference>
<proteinExistence type="predicted"/>
<dbReference type="PANTHER" id="PTHR33608">
    <property type="entry name" value="BLL2464 PROTEIN"/>
    <property type="match status" value="1"/>
</dbReference>
<feature type="domain" description="DUF58" evidence="2">
    <location>
        <begin position="84"/>
        <end position="273"/>
    </location>
</feature>
<reference evidence="3 4" key="1">
    <citation type="journal article" date="2011" name="Front. Microbiol.">
        <title>Genomic signatures of strain selection and enhancement in Bacillus atrophaeus var. globigii, a historical biowarfare simulant.</title>
        <authorList>
            <person name="Gibbons H.S."/>
            <person name="Broomall S.M."/>
            <person name="McNew L.A."/>
            <person name="Daligault H."/>
            <person name="Chapman C."/>
            <person name="Bruce D."/>
            <person name="Karavis M."/>
            <person name="Krepps M."/>
            <person name="McGregor P.A."/>
            <person name="Hong C."/>
            <person name="Park K.H."/>
            <person name="Akmal A."/>
            <person name="Feldman A."/>
            <person name="Lin J.S."/>
            <person name="Chang W.E."/>
            <person name="Higgs B.W."/>
            <person name="Demirev P."/>
            <person name="Lindquist J."/>
            <person name="Liem A."/>
            <person name="Fochler E."/>
            <person name="Read T.D."/>
            <person name="Tapia R."/>
            <person name="Johnson S."/>
            <person name="Bishop-Lilly K.A."/>
            <person name="Detter C."/>
            <person name="Han C."/>
            <person name="Sozhamannan S."/>
            <person name="Rosenzweig C.N."/>
            <person name="Skowronski E.W."/>
        </authorList>
    </citation>
    <scope>NUCLEOTIDE SEQUENCE [LARGE SCALE GENOMIC DNA]</scope>
    <source>
        <strain evidence="3 4">AK5</strain>
    </source>
</reference>
<dbReference type="Pfam" id="PF01882">
    <property type="entry name" value="DUF58"/>
    <property type="match status" value="1"/>
</dbReference>
<dbReference type="AlphaFoldDB" id="A0A432VZF7"/>
<keyword evidence="4" id="KW-1185">Reference proteome</keyword>
<dbReference type="Proteomes" id="UP000288212">
    <property type="component" value="Unassembled WGS sequence"/>
</dbReference>
<organism evidence="3 4">
    <name type="scientific">Aliidiomarina haloalkalitolerans</name>
    <dbReference type="NCBI Taxonomy" id="859059"/>
    <lineage>
        <taxon>Bacteria</taxon>
        <taxon>Pseudomonadati</taxon>
        <taxon>Pseudomonadota</taxon>
        <taxon>Gammaproteobacteria</taxon>
        <taxon>Alteromonadales</taxon>
        <taxon>Idiomarinaceae</taxon>
        <taxon>Aliidiomarina</taxon>
    </lineage>
</organism>
<protein>
    <submittedName>
        <fullName evidence="3">DUF58 domain-containing protein</fullName>
    </submittedName>
</protein>
<accession>A0A432VZF7</accession>
<evidence type="ECO:0000256" key="1">
    <source>
        <dbReference type="SAM" id="MobiDB-lite"/>
    </source>
</evidence>
<dbReference type="OrthoDB" id="9776116at2"/>
<feature type="region of interest" description="Disordered" evidence="1">
    <location>
        <begin position="1"/>
        <end position="25"/>
    </location>
</feature>
<dbReference type="RefSeq" id="WP_126791423.1">
    <property type="nucleotide sequence ID" value="NZ_PIPI01000001.1"/>
</dbReference>
<evidence type="ECO:0000313" key="4">
    <source>
        <dbReference type="Proteomes" id="UP000288212"/>
    </source>
</evidence>
<sequence>MLKNDAMDNPVSAAAQESREPMTAHERSAWLEKAHSNGHSVTLTELLAYRQQPLRLPLPKRAGVTVQSGQRLSKTRGRGMEFDEVRHYQAGDDIRAIDWRVTARTGKTHTKLYREEKERPVYLCVDLSKSMQFGSQLLFKSVQAAHVAAGLAWHTVQRGDRIGGLIFNDSEHHEIKPQGRQHGALLLLRHCAGETESRGNVVDSNKRMLGSQTLLTQLRRLQQICRPGTDIVIISDFFQCQDAELQLMRALRRHHSVTAVQIFDPFERQLPPEFRQDIDIINAAHERSQLSASQNRVHLNWLESASARQQQLTTQLRRAGIAHVEISAAEPVQQQWFLGRVR</sequence>
<comment type="caution">
    <text evidence="3">The sequence shown here is derived from an EMBL/GenBank/DDBJ whole genome shotgun (WGS) entry which is preliminary data.</text>
</comment>
<dbReference type="EMBL" id="PIPI01000001">
    <property type="protein sequence ID" value="RUO22040.1"/>
    <property type="molecule type" value="Genomic_DNA"/>
</dbReference>
<dbReference type="PANTHER" id="PTHR33608:SF12">
    <property type="entry name" value="DUF58 DOMAIN-CONTAINING PROTEIN"/>
    <property type="match status" value="1"/>
</dbReference>
<name>A0A432VZF7_9GAMM</name>
<evidence type="ECO:0000313" key="3">
    <source>
        <dbReference type="EMBL" id="RUO22040.1"/>
    </source>
</evidence>
<dbReference type="InterPro" id="IPR036465">
    <property type="entry name" value="vWFA_dom_sf"/>
</dbReference>
<evidence type="ECO:0000259" key="2">
    <source>
        <dbReference type="Pfam" id="PF01882"/>
    </source>
</evidence>
<gene>
    <name evidence="3" type="ORF">CWE06_04195</name>
</gene>
<dbReference type="SUPFAM" id="SSF53300">
    <property type="entry name" value="vWA-like"/>
    <property type="match status" value="1"/>
</dbReference>